<protein>
    <recommendedName>
        <fullName evidence="1">KTSC domain-containing protein</fullName>
    </recommendedName>
</protein>
<feature type="domain" description="KTSC" evidence="1">
    <location>
        <begin position="5"/>
        <end position="62"/>
    </location>
</feature>
<dbReference type="EMBL" id="CADCVY010000007">
    <property type="protein sequence ID" value="CAA9489197.1"/>
    <property type="molecule type" value="Genomic_DNA"/>
</dbReference>
<sequence length="68" mass="7796">MVSVESEALAEIDYDAAHSIVFVRFLDGDWYRYFGVPPAVHAAFLAAASHGHFFHTHILGRYPYQRDR</sequence>
<gene>
    <name evidence="2" type="ORF">AVDCRST_MAG44-116</name>
</gene>
<accession>A0A6J4SDV8</accession>
<reference evidence="2" key="1">
    <citation type="submission" date="2020-02" db="EMBL/GenBank/DDBJ databases">
        <authorList>
            <person name="Meier V. D."/>
        </authorList>
    </citation>
    <scope>NUCLEOTIDE SEQUENCE</scope>
    <source>
        <strain evidence="2">AVDCRST_MAG44</strain>
    </source>
</reference>
<organism evidence="2">
    <name type="scientific">uncultured Sphingomonas sp</name>
    <dbReference type="NCBI Taxonomy" id="158754"/>
    <lineage>
        <taxon>Bacteria</taxon>
        <taxon>Pseudomonadati</taxon>
        <taxon>Pseudomonadota</taxon>
        <taxon>Alphaproteobacteria</taxon>
        <taxon>Sphingomonadales</taxon>
        <taxon>Sphingomonadaceae</taxon>
        <taxon>Sphingomonas</taxon>
        <taxon>environmental samples</taxon>
    </lineage>
</organism>
<dbReference type="InterPro" id="IPR025309">
    <property type="entry name" value="KTSC_dom"/>
</dbReference>
<evidence type="ECO:0000313" key="2">
    <source>
        <dbReference type="EMBL" id="CAA9489197.1"/>
    </source>
</evidence>
<dbReference type="Pfam" id="PF13619">
    <property type="entry name" value="KTSC"/>
    <property type="match status" value="1"/>
</dbReference>
<proteinExistence type="predicted"/>
<evidence type="ECO:0000259" key="1">
    <source>
        <dbReference type="Pfam" id="PF13619"/>
    </source>
</evidence>
<name>A0A6J4SDV8_9SPHN</name>
<dbReference type="AlphaFoldDB" id="A0A6J4SDV8"/>